<proteinExistence type="predicted"/>
<organism evidence="3 4">
    <name type="scientific">Acinetobacter proteolyticus</name>
    <dbReference type="NCBI Taxonomy" id="1776741"/>
    <lineage>
        <taxon>Bacteria</taxon>
        <taxon>Pseudomonadati</taxon>
        <taxon>Pseudomonadota</taxon>
        <taxon>Gammaproteobacteria</taxon>
        <taxon>Moraxellales</taxon>
        <taxon>Moraxellaceae</taxon>
        <taxon>Acinetobacter</taxon>
    </lineage>
</organism>
<keyword evidence="1" id="KW-0175">Coiled coil</keyword>
<protein>
    <submittedName>
        <fullName evidence="3">Uncharacterized protein</fullName>
    </submittedName>
</protein>
<evidence type="ECO:0000256" key="1">
    <source>
        <dbReference type="SAM" id="Coils"/>
    </source>
</evidence>
<dbReference type="RefSeq" id="WP_159724407.1">
    <property type="nucleotide sequence ID" value="NZ_LR732744.1"/>
</dbReference>
<sequence>MDSYKKIIVIQWLFILLLLIFSGYQLNKNTEISDDISSLTSQIDELQGPTEAADVSEQISDLENKVSDHTEQFEKHQNEISNLSSRLDESESNIEKNSDKLDDLCLVKNICI</sequence>
<dbReference type="AlphaFoldDB" id="A0A653KBG4"/>
<reference evidence="3 4" key="1">
    <citation type="submission" date="2019-10" db="EMBL/GenBank/DDBJ databases">
        <authorList>
            <person name="Karimi E."/>
        </authorList>
    </citation>
    <scope>NUCLEOTIDE SEQUENCE [LARGE SCALE GENOMIC DNA]</scope>
    <source>
        <strain evidence="3">Acinetobacter sp. 8BE</strain>
    </source>
</reference>
<keyword evidence="2" id="KW-0472">Membrane</keyword>
<dbReference type="Proteomes" id="UP000430404">
    <property type="component" value="Unassembled WGS sequence"/>
</dbReference>
<evidence type="ECO:0000313" key="4">
    <source>
        <dbReference type="Proteomes" id="UP000430404"/>
    </source>
</evidence>
<dbReference type="Gene3D" id="1.20.5.340">
    <property type="match status" value="1"/>
</dbReference>
<evidence type="ECO:0000256" key="2">
    <source>
        <dbReference type="SAM" id="Phobius"/>
    </source>
</evidence>
<gene>
    <name evidence="3" type="ORF">ACI8B_60115</name>
</gene>
<name>A0A653KBG4_9GAMM</name>
<keyword evidence="2" id="KW-1133">Transmembrane helix</keyword>
<keyword evidence="2" id="KW-0812">Transmembrane</keyword>
<accession>A0A653KBG4</accession>
<dbReference type="EMBL" id="CABWKZ010000056">
    <property type="protein sequence ID" value="VXA58273.1"/>
    <property type="molecule type" value="Genomic_DNA"/>
</dbReference>
<feature type="transmembrane region" description="Helical" evidence="2">
    <location>
        <begin position="7"/>
        <end position="26"/>
    </location>
</feature>
<feature type="coiled-coil region" evidence="1">
    <location>
        <begin position="52"/>
        <end position="100"/>
    </location>
</feature>
<evidence type="ECO:0000313" key="3">
    <source>
        <dbReference type="EMBL" id="VXA58273.1"/>
    </source>
</evidence>